<evidence type="ECO:0000313" key="2">
    <source>
        <dbReference type="Proteomes" id="UP000516437"/>
    </source>
</evidence>
<dbReference type="EMBL" id="RXIC02000020">
    <property type="protein sequence ID" value="KAB1224546.1"/>
    <property type="molecule type" value="Genomic_DNA"/>
</dbReference>
<name>A0A6A1WJA1_9ROSI</name>
<evidence type="ECO:0000313" key="1">
    <source>
        <dbReference type="EMBL" id="KAB1224546.1"/>
    </source>
</evidence>
<organism evidence="1 2">
    <name type="scientific">Morella rubra</name>
    <name type="common">Chinese bayberry</name>
    <dbReference type="NCBI Taxonomy" id="262757"/>
    <lineage>
        <taxon>Eukaryota</taxon>
        <taxon>Viridiplantae</taxon>
        <taxon>Streptophyta</taxon>
        <taxon>Embryophyta</taxon>
        <taxon>Tracheophyta</taxon>
        <taxon>Spermatophyta</taxon>
        <taxon>Magnoliopsida</taxon>
        <taxon>eudicotyledons</taxon>
        <taxon>Gunneridae</taxon>
        <taxon>Pentapetalae</taxon>
        <taxon>rosids</taxon>
        <taxon>fabids</taxon>
        <taxon>Fagales</taxon>
        <taxon>Myricaceae</taxon>
        <taxon>Morella</taxon>
    </lineage>
</organism>
<proteinExistence type="predicted"/>
<reference evidence="1 2" key="1">
    <citation type="journal article" date="2019" name="Plant Biotechnol. J.">
        <title>The red bayberry genome and genetic basis of sex determination.</title>
        <authorList>
            <person name="Jia H.M."/>
            <person name="Jia H.J."/>
            <person name="Cai Q.L."/>
            <person name="Wang Y."/>
            <person name="Zhao H.B."/>
            <person name="Yang W.F."/>
            <person name="Wang G.Y."/>
            <person name="Li Y.H."/>
            <person name="Zhan D.L."/>
            <person name="Shen Y.T."/>
            <person name="Niu Q.F."/>
            <person name="Chang L."/>
            <person name="Qiu J."/>
            <person name="Zhao L."/>
            <person name="Xie H.B."/>
            <person name="Fu W.Y."/>
            <person name="Jin J."/>
            <person name="Li X.W."/>
            <person name="Jiao Y."/>
            <person name="Zhou C.C."/>
            <person name="Tu T."/>
            <person name="Chai C.Y."/>
            <person name="Gao J.L."/>
            <person name="Fan L.J."/>
            <person name="van de Weg E."/>
            <person name="Wang J.Y."/>
            <person name="Gao Z.S."/>
        </authorList>
    </citation>
    <scope>NUCLEOTIDE SEQUENCE [LARGE SCALE GENOMIC DNA]</scope>
    <source>
        <tissue evidence="1">Leaves</tissue>
    </source>
</reference>
<comment type="caution">
    <text evidence="1">The sequence shown here is derived from an EMBL/GenBank/DDBJ whole genome shotgun (WGS) entry which is preliminary data.</text>
</comment>
<accession>A0A6A1WJA1</accession>
<dbReference type="PANTHER" id="PTHR36388:SF1">
    <property type="entry name" value="OS02G0469000 PROTEIN"/>
    <property type="match status" value="1"/>
</dbReference>
<gene>
    <name evidence="1" type="ORF">CJ030_MR2G028494</name>
</gene>
<protein>
    <submittedName>
        <fullName evidence="1">Uncharacterized protein</fullName>
    </submittedName>
</protein>
<sequence length="240" mass="26426">MDVEDVTMESSISFLILSSIESNQRGEVLSPEEDAWVDSCLIKDTEISDGSWDSLKDALLEIVSSQPKLFNSSAAVGEGFPEGTDVEILPSWEQAETVQFQRRTDDVIPLVSQEEERDGDSLPVTLKKNSWALSFEGNPFLPTYTESLKESASIASKLDLGSPACEMELSTEDIFRVWDLNIPAEDDELGKQLDKALVESSLESTPSAFNDSGVWKDLEENSLENIVACLADLSLTQYSS</sequence>
<keyword evidence="2" id="KW-1185">Reference proteome</keyword>
<dbReference type="OrthoDB" id="1894296at2759"/>
<dbReference type="AlphaFoldDB" id="A0A6A1WJA1"/>
<dbReference type="Proteomes" id="UP000516437">
    <property type="component" value="Chromosome 2"/>
</dbReference>
<dbReference type="PANTHER" id="PTHR36388">
    <property type="entry name" value="OS02G0469000 PROTEIN"/>
    <property type="match status" value="1"/>
</dbReference>